<gene>
    <name evidence="1" type="ORF">B1H29_04680</name>
</gene>
<name>A0A1S6J3L3_9ACTN</name>
<reference evidence="1 2" key="1">
    <citation type="submission" date="2017-02" db="EMBL/GenBank/DDBJ databases">
        <title>Streptomyces pactum ACT12 Genome sequencing and assembly.</title>
        <authorList>
            <person name="Xue Q."/>
            <person name="Yan X."/>
            <person name="Jia L."/>
            <person name="Yan H."/>
        </authorList>
    </citation>
    <scope>NUCLEOTIDE SEQUENCE [LARGE SCALE GENOMIC DNA]</scope>
    <source>
        <strain evidence="1 2">ACT12</strain>
    </source>
</reference>
<dbReference type="OrthoDB" id="4257173at2"/>
<protein>
    <submittedName>
        <fullName evidence="1">Uncharacterized protein</fullName>
    </submittedName>
</protein>
<evidence type="ECO:0000313" key="2">
    <source>
        <dbReference type="Proteomes" id="UP000189443"/>
    </source>
</evidence>
<accession>A0A1S6J3L3</accession>
<proteinExistence type="predicted"/>
<organism evidence="1 2">
    <name type="scientific">Streptomyces pactum</name>
    <dbReference type="NCBI Taxonomy" id="68249"/>
    <lineage>
        <taxon>Bacteria</taxon>
        <taxon>Bacillati</taxon>
        <taxon>Actinomycetota</taxon>
        <taxon>Actinomycetes</taxon>
        <taxon>Kitasatosporales</taxon>
        <taxon>Streptomycetaceae</taxon>
        <taxon>Streptomyces</taxon>
    </lineage>
</organism>
<keyword evidence="2" id="KW-1185">Reference proteome</keyword>
<dbReference type="AlphaFoldDB" id="A0A1S6J3L3"/>
<dbReference type="KEGG" id="spac:B1H29_04680"/>
<sequence>MSATATILDAYCIRAATGTDASVNEAVGALAGKIPLSSIGTSLQDFVASVPQAVAAIDAARGDPDNLYITTSTEGDLDNAVWPGNGSTGTVGSGQTQPLGMTVPVDFVQNVSLWDYDDVSSDDLLGSIRIEESERGQGPIAKLATSAVEGSVYYVTYRVD</sequence>
<evidence type="ECO:0000313" key="1">
    <source>
        <dbReference type="EMBL" id="AQS66314.1"/>
    </source>
</evidence>
<dbReference type="RefSeq" id="WP_055420972.1">
    <property type="nucleotide sequence ID" value="NZ_CP019724.1"/>
</dbReference>
<dbReference type="Proteomes" id="UP000189443">
    <property type="component" value="Chromosome"/>
</dbReference>
<dbReference type="EMBL" id="CP019724">
    <property type="protein sequence ID" value="AQS66314.1"/>
    <property type="molecule type" value="Genomic_DNA"/>
</dbReference>